<dbReference type="EC" id="2.7.7.87" evidence="2"/>
<dbReference type="SUPFAM" id="SSF55821">
    <property type="entry name" value="YrdC/RibB"/>
    <property type="match status" value="1"/>
</dbReference>
<accession>A0A6N2TTM2</accession>
<keyword evidence="2" id="KW-0548">Nucleotidyltransferase</keyword>
<dbReference type="PANTHER" id="PTHR42828">
    <property type="entry name" value="DHBP SYNTHASE RIBB-LIKE ALPHA/BETA DOMAIN-CONTAINING PROTEIN"/>
    <property type="match status" value="1"/>
</dbReference>
<reference evidence="2" key="1">
    <citation type="submission" date="2019-11" db="EMBL/GenBank/DDBJ databases">
        <authorList>
            <person name="Feng L."/>
        </authorList>
    </citation>
    <scope>NUCLEOTIDE SEQUENCE</scope>
    <source>
        <strain evidence="2">AodontolyticusLFYP35</strain>
    </source>
</reference>
<dbReference type="EMBL" id="CACRSM010000002">
    <property type="protein sequence ID" value="VYT06796.1"/>
    <property type="molecule type" value="Genomic_DNA"/>
</dbReference>
<dbReference type="Pfam" id="PF01300">
    <property type="entry name" value="Sua5_yciO_yrdC"/>
    <property type="match status" value="1"/>
</dbReference>
<dbReference type="NCBIfam" id="TIGR00057">
    <property type="entry name" value="L-threonylcarbamoyladenylate synthase"/>
    <property type="match status" value="1"/>
</dbReference>
<name>A0A6N2TTM2_9ACTO</name>
<dbReference type="Gene3D" id="3.90.870.10">
    <property type="entry name" value="DHBP synthase"/>
    <property type="match status" value="1"/>
</dbReference>
<dbReference type="AlphaFoldDB" id="A0A6N2TTM2"/>
<feature type="domain" description="YrdC-like" evidence="1">
    <location>
        <begin position="13"/>
        <end position="199"/>
    </location>
</feature>
<dbReference type="PANTHER" id="PTHR42828:SF3">
    <property type="entry name" value="THREONYLCARBAMOYL-AMP SYNTHASE"/>
    <property type="match status" value="1"/>
</dbReference>
<dbReference type="GO" id="GO:0003725">
    <property type="term" value="F:double-stranded RNA binding"/>
    <property type="evidence" value="ECO:0007669"/>
    <property type="project" value="InterPro"/>
</dbReference>
<dbReference type="InterPro" id="IPR017945">
    <property type="entry name" value="DHBP_synth_RibB-like_a/b_dom"/>
</dbReference>
<proteinExistence type="predicted"/>
<dbReference type="PROSITE" id="PS51163">
    <property type="entry name" value="YRDC"/>
    <property type="match status" value="1"/>
</dbReference>
<dbReference type="InterPro" id="IPR052532">
    <property type="entry name" value="SUA5_domain"/>
</dbReference>
<protein>
    <submittedName>
        <fullName evidence="2">Threonylcarbamoyl-AMP synthase</fullName>
        <ecNumber evidence="2">2.7.7.87</ecNumber>
    </submittedName>
</protein>
<keyword evidence="2" id="KW-0808">Transferase</keyword>
<dbReference type="InterPro" id="IPR006070">
    <property type="entry name" value="Sua5-like_dom"/>
</dbReference>
<gene>
    <name evidence="2" type="primary">tsaC</name>
    <name evidence="2" type="ORF">AOLFYP35_01437</name>
</gene>
<evidence type="ECO:0000313" key="2">
    <source>
        <dbReference type="EMBL" id="VYT06796.1"/>
    </source>
</evidence>
<organism evidence="2">
    <name type="scientific">Schaalia odontolytica</name>
    <dbReference type="NCBI Taxonomy" id="1660"/>
    <lineage>
        <taxon>Bacteria</taxon>
        <taxon>Bacillati</taxon>
        <taxon>Actinomycetota</taxon>
        <taxon>Actinomycetes</taxon>
        <taxon>Actinomycetales</taxon>
        <taxon>Actinomycetaceae</taxon>
        <taxon>Schaalia</taxon>
    </lineage>
</organism>
<dbReference type="GO" id="GO:0061710">
    <property type="term" value="F:L-threonylcarbamoyladenylate synthase"/>
    <property type="evidence" value="ECO:0007669"/>
    <property type="project" value="UniProtKB-EC"/>
</dbReference>
<evidence type="ECO:0000259" key="1">
    <source>
        <dbReference type="PROSITE" id="PS51163"/>
    </source>
</evidence>
<sequence length="205" mass="22207">MSYVELHPVNPQTRLIDRIVGVLREGGLIALPTDSGYALACLMGNKSGIDRIRQIRKLDDKHNYSLLCDAFSRLGDLVIMDNSQFRAMKATTPGPYTFILPGTKEVPRMTLNKKKHTIGVRIPDHRVVQSLLAALGQPLVASSLILPGEDQVMSDGFDVDDKIGSLVDLVVVAPVGGDEATSVIDYTDGVGRVARHGAGDTSLWE</sequence>